<keyword evidence="2" id="KW-1185">Reference proteome</keyword>
<name>A0ABM8ICQ9_9BACE</name>
<protein>
    <submittedName>
        <fullName evidence="1">Uncharacterized protein</fullName>
    </submittedName>
</protein>
<dbReference type="Proteomes" id="UP001496674">
    <property type="component" value="Chromosome"/>
</dbReference>
<reference evidence="1 2" key="1">
    <citation type="submission" date="2023-04" db="EMBL/GenBank/DDBJ databases">
        <title>Draft genome sequence of acteroides sedimenti strain YN3PY1.</title>
        <authorList>
            <person name="Yoshida N."/>
        </authorList>
    </citation>
    <scope>NUCLEOTIDE SEQUENCE [LARGE SCALE GENOMIC DNA]</scope>
    <source>
        <strain evidence="1 2">YN3PY1</strain>
    </source>
</reference>
<organism evidence="1 2">
    <name type="scientific">Bacteroides sedimenti</name>
    <dbReference type="NCBI Taxonomy" id="2136147"/>
    <lineage>
        <taxon>Bacteria</taxon>
        <taxon>Pseudomonadati</taxon>
        <taxon>Bacteroidota</taxon>
        <taxon>Bacteroidia</taxon>
        <taxon>Bacteroidales</taxon>
        <taxon>Bacteroidaceae</taxon>
        <taxon>Bacteroides</taxon>
    </lineage>
</organism>
<accession>A0ABM8ICQ9</accession>
<gene>
    <name evidence="1" type="ORF">BSYN_03040</name>
</gene>
<proteinExistence type="predicted"/>
<sequence length="80" mass="9215">MRHYFGVLEWHGTTQQFSEYIILLASSGLLKHSHSKDCRSMSEIFTLFMTFYRANGQRAELSPTGLIPAMYKAQAKLNTR</sequence>
<evidence type="ECO:0000313" key="2">
    <source>
        <dbReference type="Proteomes" id="UP001496674"/>
    </source>
</evidence>
<dbReference type="EMBL" id="AP028055">
    <property type="protein sequence ID" value="BEG98039.1"/>
    <property type="molecule type" value="Genomic_DNA"/>
</dbReference>
<evidence type="ECO:0000313" key="1">
    <source>
        <dbReference type="EMBL" id="BEG98039.1"/>
    </source>
</evidence>